<protein>
    <submittedName>
        <fullName evidence="2">Uncharacterized protein</fullName>
    </submittedName>
</protein>
<evidence type="ECO:0000256" key="1">
    <source>
        <dbReference type="SAM" id="SignalP"/>
    </source>
</evidence>
<dbReference type="EMBL" id="QRTP01000015">
    <property type="protein sequence ID" value="RGQ82538.1"/>
    <property type="molecule type" value="Genomic_DNA"/>
</dbReference>
<keyword evidence="1" id="KW-0732">Signal</keyword>
<organism evidence="2 3">
    <name type="scientific">Megamonas rupellensis</name>
    <dbReference type="NCBI Taxonomy" id="491921"/>
    <lineage>
        <taxon>Bacteria</taxon>
        <taxon>Bacillati</taxon>
        <taxon>Bacillota</taxon>
        <taxon>Negativicutes</taxon>
        <taxon>Selenomonadales</taxon>
        <taxon>Selenomonadaceae</taxon>
        <taxon>Megamonas</taxon>
    </lineage>
</organism>
<feature type="signal peptide" evidence="1">
    <location>
        <begin position="1"/>
        <end position="26"/>
    </location>
</feature>
<reference evidence="2 3" key="1">
    <citation type="submission" date="2018-08" db="EMBL/GenBank/DDBJ databases">
        <title>A genome reference for cultivated species of the human gut microbiota.</title>
        <authorList>
            <person name="Zou Y."/>
            <person name="Xue W."/>
            <person name="Luo G."/>
        </authorList>
    </citation>
    <scope>NUCLEOTIDE SEQUENCE [LARGE SCALE GENOMIC DNA]</scope>
    <source>
        <strain evidence="2 3">AF27-12</strain>
    </source>
</reference>
<evidence type="ECO:0000313" key="3">
    <source>
        <dbReference type="Proteomes" id="UP000286147"/>
    </source>
</evidence>
<name>A0A412CDU3_9FIRM</name>
<proteinExistence type="predicted"/>
<dbReference type="RefSeq" id="WP_118036030.1">
    <property type="nucleotide sequence ID" value="NZ_QRTP01000015.1"/>
</dbReference>
<gene>
    <name evidence="2" type="ORF">DWY77_06880</name>
</gene>
<dbReference type="Proteomes" id="UP000286147">
    <property type="component" value="Unassembled WGS sequence"/>
</dbReference>
<sequence length="107" mass="11540">MLNLKKFTFGFSCACLLAFSSSLCFASGSPKTVVPATNLPEATINTTIDMSRSIDSQNITAVPATNLSDETINTKIDMSRSTDSQNITAVPATNLPNEEIDTFVPFW</sequence>
<evidence type="ECO:0000313" key="2">
    <source>
        <dbReference type="EMBL" id="RGQ82538.1"/>
    </source>
</evidence>
<feature type="chain" id="PRO_5039642452" evidence="1">
    <location>
        <begin position="27"/>
        <end position="107"/>
    </location>
</feature>
<accession>A0A412CDU3</accession>
<dbReference type="AlphaFoldDB" id="A0A412CDU3"/>
<comment type="caution">
    <text evidence="2">The sequence shown here is derived from an EMBL/GenBank/DDBJ whole genome shotgun (WGS) entry which is preliminary data.</text>
</comment>